<name>A0AAV9P6Q8_9PEZI</name>
<evidence type="ECO:0000313" key="4">
    <source>
        <dbReference type="Proteomes" id="UP001337655"/>
    </source>
</evidence>
<evidence type="ECO:0000313" key="3">
    <source>
        <dbReference type="EMBL" id="KAK5167000.1"/>
    </source>
</evidence>
<feature type="chain" id="PRO_5043776623" evidence="2">
    <location>
        <begin position="21"/>
        <end position="191"/>
    </location>
</feature>
<keyword evidence="2" id="KW-0732">Signal</keyword>
<sequence length="191" mass="18580">MPVTLLNSMLFLATLHSALANPEPAEAKHALYPRSWPVYSYSADVNSIYIGGDVSSYVPSASSVVGGSYDPSVVPSAALSEVVGASSAVGGQVYSSSMPGLSSMAAGVTGSASAGPAPTPRPSGGSGGGGDDGGQNPRPAQQQQQQANSNDASTSGVPSPADLNGASPLPPLGVGSMVVLGALVGVVAVAL</sequence>
<dbReference type="AlphaFoldDB" id="A0AAV9P6Q8"/>
<comment type="caution">
    <text evidence="3">The sequence shown here is derived from an EMBL/GenBank/DDBJ whole genome shotgun (WGS) entry which is preliminary data.</text>
</comment>
<keyword evidence="4" id="KW-1185">Reference proteome</keyword>
<dbReference type="RefSeq" id="XP_064656808.1">
    <property type="nucleotide sequence ID" value="XM_064804966.1"/>
</dbReference>
<accession>A0AAV9P6Q8</accession>
<dbReference type="EMBL" id="JAVRRT010000012">
    <property type="protein sequence ID" value="KAK5167000.1"/>
    <property type="molecule type" value="Genomic_DNA"/>
</dbReference>
<organism evidence="3 4">
    <name type="scientific">Saxophila tyrrhenica</name>
    <dbReference type="NCBI Taxonomy" id="1690608"/>
    <lineage>
        <taxon>Eukaryota</taxon>
        <taxon>Fungi</taxon>
        <taxon>Dikarya</taxon>
        <taxon>Ascomycota</taxon>
        <taxon>Pezizomycotina</taxon>
        <taxon>Dothideomycetes</taxon>
        <taxon>Dothideomycetidae</taxon>
        <taxon>Mycosphaerellales</taxon>
        <taxon>Extremaceae</taxon>
        <taxon>Saxophila</taxon>
    </lineage>
</organism>
<feature type="compositionally biased region" description="Gly residues" evidence="1">
    <location>
        <begin position="124"/>
        <end position="133"/>
    </location>
</feature>
<feature type="region of interest" description="Disordered" evidence="1">
    <location>
        <begin position="105"/>
        <end position="168"/>
    </location>
</feature>
<dbReference type="Proteomes" id="UP001337655">
    <property type="component" value="Unassembled WGS sequence"/>
</dbReference>
<protein>
    <submittedName>
        <fullName evidence="3">Uncharacterized protein</fullName>
    </submittedName>
</protein>
<evidence type="ECO:0000256" key="2">
    <source>
        <dbReference type="SAM" id="SignalP"/>
    </source>
</evidence>
<gene>
    <name evidence="3" type="ORF">LTR77_007729</name>
</gene>
<evidence type="ECO:0000256" key="1">
    <source>
        <dbReference type="SAM" id="MobiDB-lite"/>
    </source>
</evidence>
<feature type="signal peptide" evidence="2">
    <location>
        <begin position="1"/>
        <end position="20"/>
    </location>
</feature>
<feature type="compositionally biased region" description="Polar residues" evidence="1">
    <location>
        <begin position="147"/>
        <end position="157"/>
    </location>
</feature>
<proteinExistence type="predicted"/>
<dbReference type="GeneID" id="89929065"/>
<reference evidence="3 4" key="1">
    <citation type="submission" date="2023-08" db="EMBL/GenBank/DDBJ databases">
        <title>Black Yeasts Isolated from many extreme environments.</title>
        <authorList>
            <person name="Coleine C."/>
            <person name="Stajich J.E."/>
            <person name="Selbmann L."/>
        </authorList>
    </citation>
    <scope>NUCLEOTIDE SEQUENCE [LARGE SCALE GENOMIC DNA]</scope>
    <source>
        <strain evidence="3 4">CCFEE 5935</strain>
    </source>
</reference>